<proteinExistence type="predicted"/>
<dbReference type="GO" id="GO:0006260">
    <property type="term" value="P:DNA replication"/>
    <property type="evidence" value="ECO:0007669"/>
    <property type="project" value="TreeGrafter"/>
</dbReference>
<dbReference type="PANTHER" id="PTHR23274:SF51">
    <property type="entry name" value="OS03G0423850 PROTEIN"/>
    <property type="match status" value="1"/>
</dbReference>
<dbReference type="GO" id="GO:0005657">
    <property type="term" value="C:replication fork"/>
    <property type="evidence" value="ECO:0007669"/>
    <property type="project" value="TreeGrafter"/>
</dbReference>
<dbReference type="SUPFAM" id="SSF52540">
    <property type="entry name" value="P-loop containing nucleoside triphosphate hydrolases"/>
    <property type="match status" value="1"/>
</dbReference>
<keyword evidence="2" id="KW-1185">Reference proteome</keyword>
<evidence type="ECO:0000259" key="1">
    <source>
        <dbReference type="Pfam" id="PF21530"/>
    </source>
</evidence>
<dbReference type="Proteomes" id="UP000025227">
    <property type="component" value="Unplaced"/>
</dbReference>
<dbReference type="WBParaSite" id="HCON_00173330-00001">
    <property type="protein sequence ID" value="HCON_00173330-00001"/>
    <property type="gene ID" value="HCON_00173330"/>
</dbReference>
<reference evidence="3 4" key="1">
    <citation type="submission" date="2020-12" db="UniProtKB">
        <authorList>
            <consortium name="WormBaseParasite"/>
        </authorList>
    </citation>
    <scope>IDENTIFICATION</scope>
    <source>
        <strain evidence="3 4">MHco3</strain>
    </source>
</reference>
<dbReference type="Pfam" id="PF21530">
    <property type="entry name" value="Pif1_2B_dom"/>
    <property type="match status" value="1"/>
</dbReference>
<dbReference type="OMA" id="FAIQINK"/>
<evidence type="ECO:0000313" key="2">
    <source>
        <dbReference type="Proteomes" id="UP000025227"/>
    </source>
</evidence>
<dbReference type="InterPro" id="IPR027417">
    <property type="entry name" value="P-loop_NTPase"/>
</dbReference>
<dbReference type="OrthoDB" id="9997116at2759"/>
<accession>A0A6F7PXU0</accession>
<evidence type="ECO:0000313" key="3">
    <source>
        <dbReference type="WBParaSite" id="HCON_00173320-00001"/>
    </source>
</evidence>
<protein>
    <submittedName>
        <fullName evidence="3 4">ATP-dependent DNA helicase</fullName>
    </submittedName>
</protein>
<name>A0A6F7PXU0_HAECO</name>
<organism evidence="2 4">
    <name type="scientific">Haemonchus contortus</name>
    <name type="common">Barber pole worm</name>
    <dbReference type="NCBI Taxonomy" id="6289"/>
    <lineage>
        <taxon>Eukaryota</taxon>
        <taxon>Metazoa</taxon>
        <taxon>Ecdysozoa</taxon>
        <taxon>Nematoda</taxon>
        <taxon>Chromadorea</taxon>
        <taxon>Rhabditida</taxon>
        <taxon>Rhabditina</taxon>
        <taxon>Rhabditomorpha</taxon>
        <taxon>Strongyloidea</taxon>
        <taxon>Trichostrongylidae</taxon>
        <taxon>Haemonchus</taxon>
    </lineage>
</organism>
<feature type="domain" description="DNA helicase Pif1-like 2B" evidence="1">
    <location>
        <begin position="30"/>
        <end position="74"/>
    </location>
</feature>
<evidence type="ECO:0000313" key="4">
    <source>
        <dbReference type="WBParaSite" id="HCON_00173330-00001"/>
    </source>
</evidence>
<dbReference type="InterPro" id="IPR049163">
    <property type="entry name" value="Pif1-like_2B_dom"/>
</dbReference>
<dbReference type="WBParaSite" id="HCON_00173320-00001">
    <property type="protein sequence ID" value="HCON_00173320-00001"/>
    <property type="gene ID" value="HCON_00173320"/>
</dbReference>
<dbReference type="AlphaFoldDB" id="A0A6F7PXU0"/>
<dbReference type="PANTHER" id="PTHR23274">
    <property type="entry name" value="DNA HELICASE-RELATED"/>
    <property type="match status" value="1"/>
</dbReference>
<sequence length="166" mass="18795">MPEHLEMKTDKSVDEAEYSDTEDVLDYPLEFLNQLSPSGLPPHELGLKQGCIVMLLRNLDVAKGLCNGTRLIVDQGGRFALGCRFATGSRKNQYILLPRIDNYTDNGFPFRLRRRHLPIRLAFATTINKARGQTLSRVGVYLPDDVFSHGQLYLQPEFNRSALSSR</sequence>